<evidence type="ECO:0000256" key="1">
    <source>
        <dbReference type="SAM" id="Phobius"/>
    </source>
</evidence>
<evidence type="ECO:0000313" key="3">
    <source>
        <dbReference type="Proteomes" id="UP000694892"/>
    </source>
</evidence>
<organism evidence="2 3">
    <name type="scientific">Xenopus laevis</name>
    <name type="common">African clawed frog</name>
    <dbReference type="NCBI Taxonomy" id="8355"/>
    <lineage>
        <taxon>Eukaryota</taxon>
        <taxon>Metazoa</taxon>
        <taxon>Chordata</taxon>
        <taxon>Craniata</taxon>
        <taxon>Vertebrata</taxon>
        <taxon>Euteleostomi</taxon>
        <taxon>Amphibia</taxon>
        <taxon>Batrachia</taxon>
        <taxon>Anura</taxon>
        <taxon>Pipoidea</taxon>
        <taxon>Pipidae</taxon>
        <taxon>Xenopodinae</taxon>
        <taxon>Xenopus</taxon>
        <taxon>Xenopus</taxon>
    </lineage>
</organism>
<accession>A0A974HFT6</accession>
<name>A0A974HFT6_XENLA</name>
<keyword evidence="1" id="KW-1133">Transmembrane helix</keyword>
<reference evidence="3" key="1">
    <citation type="journal article" date="2016" name="Nature">
        <title>Genome evolution in the allotetraploid frog Xenopus laevis.</title>
        <authorList>
            <person name="Session A.M."/>
            <person name="Uno Y."/>
            <person name="Kwon T."/>
            <person name="Chapman J.A."/>
            <person name="Toyoda A."/>
            <person name="Takahashi S."/>
            <person name="Fukui A."/>
            <person name="Hikosaka A."/>
            <person name="Suzuki A."/>
            <person name="Kondo M."/>
            <person name="van Heeringen S.J."/>
            <person name="Quigley I."/>
            <person name="Heinz S."/>
            <person name="Ogino H."/>
            <person name="Ochi H."/>
            <person name="Hellsten U."/>
            <person name="Lyons J.B."/>
            <person name="Simakov O."/>
            <person name="Putnam N."/>
            <person name="Stites J."/>
            <person name="Kuroki Y."/>
            <person name="Tanaka T."/>
            <person name="Michiue T."/>
            <person name="Watanabe M."/>
            <person name="Bogdanovic O."/>
            <person name="Lister R."/>
            <person name="Georgiou G."/>
            <person name="Paranjpe S.S."/>
            <person name="van Kruijsbergen I."/>
            <person name="Shu S."/>
            <person name="Carlson J."/>
            <person name="Kinoshita T."/>
            <person name="Ohta Y."/>
            <person name="Mawaribuchi S."/>
            <person name="Jenkins J."/>
            <person name="Grimwood J."/>
            <person name="Schmutz J."/>
            <person name="Mitros T."/>
            <person name="Mozaffari S.V."/>
            <person name="Suzuki Y."/>
            <person name="Haramoto Y."/>
            <person name="Yamamoto T.S."/>
            <person name="Takagi C."/>
            <person name="Heald R."/>
            <person name="Miller K."/>
            <person name="Haudenschild C."/>
            <person name="Kitzman J."/>
            <person name="Nakayama T."/>
            <person name="Izutsu Y."/>
            <person name="Robert J."/>
            <person name="Fortriede J."/>
            <person name="Burns K."/>
            <person name="Lotay V."/>
            <person name="Karimi K."/>
            <person name="Yasuoka Y."/>
            <person name="Dichmann D.S."/>
            <person name="Flajnik M.F."/>
            <person name="Houston D.W."/>
            <person name="Shendure J."/>
            <person name="DuPasquier L."/>
            <person name="Vize P.D."/>
            <person name="Zorn A.M."/>
            <person name="Ito M."/>
            <person name="Marcotte E.M."/>
            <person name="Wallingford J.B."/>
            <person name="Ito Y."/>
            <person name="Asashima M."/>
            <person name="Ueno N."/>
            <person name="Matsuda Y."/>
            <person name="Veenstra G.J."/>
            <person name="Fujiyama A."/>
            <person name="Harland R.M."/>
            <person name="Taira M."/>
            <person name="Rokhsar D.S."/>
        </authorList>
    </citation>
    <scope>NUCLEOTIDE SEQUENCE [LARGE SCALE GENOMIC DNA]</scope>
    <source>
        <strain evidence="3">J</strain>
    </source>
</reference>
<evidence type="ECO:0000313" key="2">
    <source>
        <dbReference type="EMBL" id="OCT76339.1"/>
    </source>
</evidence>
<gene>
    <name evidence="2" type="ORF">XELAEV_18031538mg</name>
</gene>
<keyword evidence="1" id="KW-0812">Transmembrane</keyword>
<dbReference type="AlphaFoldDB" id="A0A974HFT6"/>
<keyword evidence="1" id="KW-0472">Membrane</keyword>
<dbReference type="EMBL" id="CM004476">
    <property type="protein sequence ID" value="OCT76339.1"/>
    <property type="molecule type" value="Genomic_DNA"/>
</dbReference>
<dbReference type="Proteomes" id="UP000694892">
    <property type="component" value="Chromosome 6L"/>
</dbReference>
<feature type="transmembrane region" description="Helical" evidence="1">
    <location>
        <begin position="63"/>
        <end position="83"/>
    </location>
</feature>
<protein>
    <submittedName>
        <fullName evidence="2">Uncharacterized protein</fullName>
    </submittedName>
</protein>
<sequence>MTDLLAAADLNFPPTHWLLFMRDQKEFSVTLGYGLAKRQVGGSVNPIPPPICLSTGRLLVKTWTVFFFTSWHILIFDLWKFVIHFNIYA</sequence>
<proteinExistence type="predicted"/>